<sequence length="165" mass="18557">MDCVREDEGENQRSKTIGYGRCWVLGPGEELGGERINSVGWGPRKRGRESASRIETQTDTFFGSMRERKSVCATRPNLASLNSEISTFQETKFQKREEFVTYVEHYTSALVPLAAEVLGVYVRATECYGQVSVTNLPSMIIDKDIITLDTPMHGYKSMVIHIQAI</sequence>
<evidence type="ECO:0000313" key="1">
    <source>
        <dbReference type="EMBL" id="KAK7323348.1"/>
    </source>
</evidence>
<reference evidence="1 2" key="1">
    <citation type="submission" date="2024-01" db="EMBL/GenBank/DDBJ databases">
        <title>The genomes of 5 underutilized Papilionoideae crops provide insights into root nodulation and disease resistanc.</title>
        <authorList>
            <person name="Jiang F."/>
        </authorList>
    </citation>
    <scope>NUCLEOTIDE SEQUENCE [LARGE SCALE GENOMIC DNA]</scope>
    <source>
        <strain evidence="1">LVBAO_FW01</strain>
        <tissue evidence="1">Leaves</tissue>
    </source>
</reference>
<accession>A0AAN9KXQ9</accession>
<organism evidence="1 2">
    <name type="scientific">Canavalia gladiata</name>
    <name type="common">Sword bean</name>
    <name type="synonym">Dolichos gladiatus</name>
    <dbReference type="NCBI Taxonomy" id="3824"/>
    <lineage>
        <taxon>Eukaryota</taxon>
        <taxon>Viridiplantae</taxon>
        <taxon>Streptophyta</taxon>
        <taxon>Embryophyta</taxon>
        <taxon>Tracheophyta</taxon>
        <taxon>Spermatophyta</taxon>
        <taxon>Magnoliopsida</taxon>
        <taxon>eudicotyledons</taxon>
        <taxon>Gunneridae</taxon>
        <taxon>Pentapetalae</taxon>
        <taxon>rosids</taxon>
        <taxon>fabids</taxon>
        <taxon>Fabales</taxon>
        <taxon>Fabaceae</taxon>
        <taxon>Papilionoideae</taxon>
        <taxon>50 kb inversion clade</taxon>
        <taxon>NPAAA clade</taxon>
        <taxon>indigoferoid/millettioid clade</taxon>
        <taxon>Phaseoleae</taxon>
        <taxon>Canavalia</taxon>
    </lineage>
</organism>
<comment type="caution">
    <text evidence="1">The sequence shown here is derived from an EMBL/GenBank/DDBJ whole genome shotgun (WGS) entry which is preliminary data.</text>
</comment>
<gene>
    <name evidence="1" type="ORF">VNO77_26819</name>
</gene>
<protein>
    <submittedName>
        <fullName evidence="1">Uncharacterized protein</fullName>
    </submittedName>
</protein>
<dbReference type="Proteomes" id="UP001367508">
    <property type="component" value="Unassembled WGS sequence"/>
</dbReference>
<name>A0AAN9KXQ9_CANGL</name>
<proteinExistence type="predicted"/>
<dbReference type="EMBL" id="JAYMYQ010000006">
    <property type="protein sequence ID" value="KAK7323348.1"/>
    <property type="molecule type" value="Genomic_DNA"/>
</dbReference>
<evidence type="ECO:0000313" key="2">
    <source>
        <dbReference type="Proteomes" id="UP001367508"/>
    </source>
</evidence>
<dbReference type="AlphaFoldDB" id="A0AAN9KXQ9"/>
<keyword evidence="2" id="KW-1185">Reference proteome</keyword>